<comment type="subcellular location">
    <subcellularLocation>
        <location evidence="2">Cell membrane</location>
        <topology evidence="2">Single-pass membrane protein</topology>
    </subcellularLocation>
</comment>
<dbReference type="EMBL" id="JACVHF010000001">
    <property type="protein sequence ID" value="MBC9783423.1"/>
    <property type="molecule type" value="Genomic_DNA"/>
</dbReference>
<evidence type="ECO:0000256" key="4">
    <source>
        <dbReference type="ARBA" id="ARBA00022475"/>
    </source>
</evidence>
<feature type="transmembrane region" description="Helical" evidence="10">
    <location>
        <begin position="17"/>
        <end position="40"/>
    </location>
</feature>
<keyword evidence="5 10" id="KW-0145">Chemotaxis</keyword>
<dbReference type="Proteomes" id="UP000617402">
    <property type="component" value="Unassembled WGS sequence"/>
</dbReference>
<evidence type="ECO:0000256" key="9">
    <source>
        <dbReference type="ARBA" id="ARBA00023136"/>
    </source>
</evidence>
<keyword evidence="8 10" id="KW-1133">Transmembrane helix</keyword>
<evidence type="ECO:0000313" key="12">
    <source>
        <dbReference type="Proteomes" id="UP000617402"/>
    </source>
</evidence>
<keyword evidence="6 10" id="KW-0812">Transmembrane</keyword>
<dbReference type="InterPro" id="IPR005503">
    <property type="entry name" value="FliL"/>
</dbReference>
<name>A0ABR7SY19_HELCL</name>
<comment type="caution">
    <text evidence="11">The sequence shown here is derived from an EMBL/GenBank/DDBJ whole genome shotgun (WGS) entry which is preliminary data.</text>
</comment>
<evidence type="ECO:0000256" key="1">
    <source>
        <dbReference type="ARBA" id="ARBA00002254"/>
    </source>
</evidence>
<keyword evidence="11" id="KW-0969">Cilium</keyword>
<evidence type="ECO:0000313" key="11">
    <source>
        <dbReference type="EMBL" id="MBC9783423.1"/>
    </source>
</evidence>
<keyword evidence="12" id="KW-1185">Reference proteome</keyword>
<comment type="similarity">
    <text evidence="3 10">Belongs to the FliL family.</text>
</comment>
<evidence type="ECO:0000256" key="2">
    <source>
        <dbReference type="ARBA" id="ARBA00004162"/>
    </source>
</evidence>
<keyword evidence="7 10" id="KW-0283">Flagellar rotation</keyword>
<evidence type="ECO:0000256" key="5">
    <source>
        <dbReference type="ARBA" id="ARBA00022500"/>
    </source>
</evidence>
<keyword evidence="4 10" id="KW-1003">Cell membrane</keyword>
<evidence type="ECO:0000256" key="7">
    <source>
        <dbReference type="ARBA" id="ARBA00022779"/>
    </source>
</evidence>
<keyword evidence="11" id="KW-0282">Flagellum</keyword>
<accession>A0ABR7SY19</accession>
<organism evidence="11 12">
    <name type="scientific">Heliobacterium chlorum</name>
    <dbReference type="NCBI Taxonomy" id="2698"/>
    <lineage>
        <taxon>Bacteria</taxon>
        <taxon>Bacillati</taxon>
        <taxon>Bacillota</taxon>
        <taxon>Clostridia</taxon>
        <taxon>Eubacteriales</taxon>
        <taxon>Heliobacteriaceae</taxon>
        <taxon>Heliobacterium</taxon>
    </lineage>
</organism>
<evidence type="ECO:0000256" key="10">
    <source>
        <dbReference type="RuleBase" id="RU364125"/>
    </source>
</evidence>
<evidence type="ECO:0000256" key="6">
    <source>
        <dbReference type="ARBA" id="ARBA00022692"/>
    </source>
</evidence>
<protein>
    <recommendedName>
        <fullName evidence="10">Flagellar protein FliL</fullName>
    </recommendedName>
</protein>
<dbReference type="PANTHER" id="PTHR35091">
    <property type="entry name" value="FLAGELLAR PROTEIN FLIL"/>
    <property type="match status" value="1"/>
</dbReference>
<proteinExistence type="inferred from homology"/>
<comment type="function">
    <text evidence="1 10">Controls the rotational direction of flagella during chemotaxis.</text>
</comment>
<keyword evidence="11" id="KW-0966">Cell projection</keyword>
<keyword evidence="9 10" id="KW-0472">Membrane</keyword>
<evidence type="ECO:0000256" key="8">
    <source>
        <dbReference type="ARBA" id="ARBA00022989"/>
    </source>
</evidence>
<dbReference type="Pfam" id="PF03748">
    <property type="entry name" value="FliL"/>
    <property type="match status" value="1"/>
</dbReference>
<reference evidence="11 12" key="1">
    <citation type="submission" date="2020-07" db="EMBL/GenBank/DDBJ databases">
        <title>Draft whole-genome sequence of Heliobacterium chlorum DSM 3682, type strain.</title>
        <authorList>
            <person name="Kyndt J.A."/>
            <person name="Meyer T.E."/>
            <person name="Imhoff J.F."/>
        </authorList>
    </citation>
    <scope>NUCLEOTIDE SEQUENCE [LARGE SCALE GENOMIC DNA]</scope>
    <source>
        <strain evidence="11 12">DSM 3682</strain>
    </source>
</reference>
<dbReference type="RefSeq" id="WP_188038535.1">
    <property type="nucleotide sequence ID" value="NZ_JACVHF010000001.1"/>
</dbReference>
<dbReference type="PANTHER" id="PTHR35091:SF2">
    <property type="entry name" value="FLAGELLAR PROTEIN FLIL"/>
    <property type="match status" value="1"/>
</dbReference>
<gene>
    <name evidence="11" type="ORF">H1S01_02710</name>
</gene>
<sequence>MAETENAPQKKPMNVKLIVIVVAVLAAAAIIAVGVFYYFVSPSTSATNKTQAVRTPGVLFEIGDFTTNLADPGGKRFLKAKVTMELNEEKKDEKKLAELKEQLPIIRDRILNILSSKTVEDLQTNEGRDKVKKEILIALNKQFGADRFRNVYFSDIVYQ</sequence>
<evidence type="ECO:0000256" key="3">
    <source>
        <dbReference type="ARBA" id="ARBA00008281"/>
    </source>
</evidence>